<sequence>MLSMFKDKKGFSVLFRGEEGARQSGRVTDTSVCRHSHIQLPGTAARPDGSGVAQHQCQRCSKRFCALESDDDTGVVCRCHRCGYPTCLQCREPATGTPPWVCCVCNGFKSIMWLLEKTRAGPMLVTRIVDYCDPRGQRLMRSMFRFTLQQYQAVTPRPSLKLAGRPSDVPASSGTQSSSRPASQTPPPRLTSGARTSSRLSGERSGARLTQVPPSFSNVRRPLPYTHPKHASLLRSVRRSDSGAAFALDAGAIGGAEGSAKENSPVEEDIVRGSEMLRRLEEAVGVVEYSPESKWWASGEVSEEAGGNAELSSSLPDGNVRFAQPDDRCAAVADIYHARTPRALACGATLRGDAVEAETLSPHARPSGRAAFQREPLQPQLASTSDTTTQTMCGSAVMRVAVAPAPETSSMRITPLSQPCRLGHSLSPASSVSGRSVSPAPRFPTFGQFLDDHAGFTAEQTHLPRESNVLVTVSPETEDESEESGGVIELGGGRRGDHLVATSGNAKVGLHTPRDTELRTPPSADGGGSSGLRSGRRTSGLCDFTPTRALDMSSARGTLQHRSSSCRRTTRGSLGEMHAPHLYDNSSSKASMAGNPRRSGQVHDSPYAYTLPKQFGSHLKSAGSMYGQLRRQQPPLPTRTAGHTLGSDSRQRLGRQNSRTTTPLQRTASHRNELQRTPSRSGALARTNSFFASLKRTASSHVYAPSFARTNSSTTRALACTPSHRAHRIGAVSGCRGLQRTESAKIAVSGLSHGATARAAQQGTAASQPTQFGYRTPAAAGASSMCSSPLKRTLSSWSPLKRTASHMCLRGGGAAPFGRKQSASCFTRSATTNNGFVGTRSVPALGGGAPLRRTPSAFTRTATGTHLFHYSHGRVYERARYTPGLSPLSPSAAVRGSGYGEPRGYHRVAAASPVRRVPTATRTSTPTMGRRRLPTPSALSRTPTGTRNFERLQSSAMREPAGGSGRKARRTVDPAPTLVGVTRRKALGSSLRHTPSASGADGTAVATPLKPRRFIIASVSTAATAAAVNGGGSHCGPRPVLSSGASIPKSRSSRGSLSSGDAAGPSSHTSSVPTAAAPVEEQKAADVEPRSGRANTQRRRPLGGAIIAKEKEPLRVATLSRRETSGSATTTPRPSIGIAAPRTPFARQNSRHLF</sequence>
<comment type="caution">
    <text evidence="2">The sequence shown here is derived from an EMBL/GenBank/DDBJ whole genome shotgun (WGS) entry which is preliminary data.</text>
</comment>
<feature type="region of interest" description="Disordered" evidence="1">
    <location>
        <begin position="914"/>
        <end position="1005"/>
    </location>
</feature>
<keyword evidence="3" id="KW-1185">Reference proteome</keyword>
<accession>A0AAW3AYH7</accession>
<evidence type="ECO:0008006" key="4">
    <source>
        <dbReference type="Google" id="ProtNLM"/>
    </source>
</evidence>
<protein>
    <recommendedName>
        <fullName evidence="4">FYVE-type domain-containing protein</fullName>
    </recommendedName>
</protein>
<feature type="compositionally biased region" description="Basic and acidic residues" evidence="1">
    <location>
        <begin position="1080"/>
        <end position="1091"/>
    </location>
</feature>
<gene>
    <name evidence="2" type="ORF">Q4I31_000211</name>
</gene>
<feature type="compositionally biased region" description="Polar residues" evidence="1">
    <location>
        <begin position="170"/>
        <end position="183"/>
    </location>
</feature>
<feature type="region of interest" description="Disordered" evidence="1">
    <location>
        <begin position="1027"/>
        <end position="1154"/>
    </location>
</feature>
<evidence type="ECO:0000313" key="2">
    <source>
        <dbReference type="EMBL" id="KAL0515070.1"/>
    </source>
</evidence>
<feature type="compositionally biased region" description="Polar residues" evidence="1">
    <location>
        <begin position="380"/>
        <end position="389"/>
    </location>
</feature>
<reference evidence="2 3" key="1">
    <citation type="submission" date="2024-02" db="EMBL/GenBank/DDBJ databases">
        <title>FIRST GENOME SEQUENCES OF Leishmania (Viannia) shawi, Leishmania (Viannia) lindenbergi AND Leishmania (Viannia) utingensis.</title>
        <authorList>
            <person name="Resadore F."/>
            <person name="Custodio M.G.F."/>
            <person name="Boite M.C."/>
            <person name="Cupolillo E."/>
            <person name="Ferreira G.E.M."/>
        </authorList>
    </citation>
    <scope>NUCLEOTIDE SEQUENCE [LARGE SCALE GENOMIC DNA]</scope>
    <source>
        <strain evidence="2 3">MHOM/BR/1966/M15733</strain>
    </source>
</reference>
<dbReference type="EMBL" id="JBAMZK010000001">
    <property type="protein sequence ID" value="KAL0515070.1"/>
    <property type="molecule type" value="Genomic_DNA"/>
</dbReference>
<feature type="region of interest" description="Disordered" evidence="1">
    <location>
        <begin position="472"/>
        <end position="609"/>
    </location>
</feature>
<feature type="compositionally biased region" description="Low complexity" evidence="1">
    <location>
        <begin position="531"/>
        <end position="541"/>
    </location>
</feature>
<proteinExistence type="predicted"/>
<evidence type="ECO:0000313" key="3">
    <source>
        <dbReference type="Proteomes" id="UP001500131"/>
    </source>
</evidence>
<dbReference type="AlphaFoldDB" id="A0AAW3AYH7"/>
<feature type="compositionally biased region" description="Polar residues" evidence="1">
    <location>
        <begin position="937"/>
        <end position="956"/>
    </location>
</feature>
<organism evidence="2 3">
    <name type="scientific">Leishmania lindenbergi</name>
    <dbReference type="NCBI Taxonomy" id="651832"/>
    <lineage>
        <taxon>Eukaryota</taxon>
        <taxon>Discoba</taxon>
        <taxon>Euglenozoa</taxon>
        <taxon>Kinetoplastea</taxon>
        <taxon>Metakinetoplastina</taxon>
        <taxon>Trypanosomatida</taxon>
        <taxon>Trypanosomatidae</taxon>
        <taxon>Leishmaniinae</taxon>
        <taxon>Leishmania</taxon>
    </lineage>
</organism>
<feature type="compositionally biased region" description="Basic and acidic residues" evidence="1">
    <location>
        <begin position="1108"/>
        <end position="1124"/>
    </location>
</feature>
<feature type="compositionally biased region" description="Polar residues" evidence="1">
    <location>
        <begin position="654"/>
        <end position="667"/>
    </location>
</feature>
<feature type="region of interest" description="Disordered" evidence="1">
    <location>
        <begin position="157"/>
        <end position="232"/>
    </location>
</feature>
<name>A0AAW3AYH7_9TRYP</name>
<evidence type="ECO:0000256" key="1">
    <source>
        <dbReference type="SAM" id="MobiDB-lite"/>
    </source>
</evidence>
<feature type="region of interest" description="Disordered" evidence="1">
    <location>
        <begin position="359"/>
        <end position="389"/>
    </location>
</feature>
<feature type="region of interest" description="Disordered" evidence="1">
    <location>
        <begin position="625"/>
        <end position="682"/>
    </location>
</feature>
<dbReference type="Proteomes" id="UP001500131">
    <property type="component" value="Unassembled WGS sequence"/>
</dbReference>